<dbReference type="EMBL" id="ML735896">
    <property type="protein sequence ID" value="KAE8411036.1"/>
    <property type="molecule type" value="Genomic_DNA"/>
</dbReference>
<evidence type="ECO:0000313" key="2">
    <source>
        <dbReference type="EMBL" id="KAE8411036.1"/>
    </source>
</evidence>
<accession>A0ABQ6W4K2</accession>
<keyword evidence="1" id="KW-0472">Membrane</keyword>
<gene>
    <name evidence="2" type="ORF">BDV36DRAFT_275909</name>
</gene>
<name>A0ABQ6W4K2_9EURO</name>
<feature type="transmembrane region" description="Helical" evidence="1">
    <location>
        <begin position="27"/>
        <end position="49"/>
    </location>
</feature>
<protein>
    <submittedName>
        <fullName evidence="2">Uncharacterized protein</fullName>
    </submittedName>
</protein>
<evidence type="ECO:0000313" key="3">
    <source>
        <dbReference type="Proteomes" id="UP000325395"/>
    </source>
</evidence>
<keyword evidence="1" id="KW-1133">Transmembrane helix</keyword>
<keyword evidence="3" id="KW-1185">Reference proteome</keyword>
<organism evidence="2 3">
    <name type="scientific">Aspergillus pseudocaelatus</name>
    <dbReference type="NCBI Taxonomy" id="1825620"/>
    <lineage>
        <taxon>Eukaryota</taxon>
        <taxon>Fungi</taxon>
        <taxon>Dikarya</taxon>
        <taxon>Ascomycota</taxon>
        <taxon>Pezizomycotina</taxon>
        <taxon>Eurotiomycetes</taxon>
        <taxon>Eurotiomycetidae</taxon>
        <taxon>Eurotiales</taxon>
        <taxon>Aspergillaceae</taxon>
        <taxon>Aspergillus</taxon>
        <taxon>Aspergillus subgen. Circumdati</taxon>
    </lineage>
</organism>
<sequence>MPVMNCLAAGMMRLRQPLPSVFTSPYIMANTICLTHSLCSVSYVFVISITRPPRP</sequence>
<evidence type="ECO:0000256" key="1">
    <source>
        <dbReference type="SAM" id="Phobius"/>
    </source>
</evidence>
<proteinExistence type="predicted"/>
<dbReference type="Proteomes" id="UP000325395">
    <property type="component" value="Unassembled WGS sequence"/>
</dbReference>
<keyword evidence="1" id="KW-0812">Transmembrane</keyword>
<reference evidence="2 3" key="1">
    <citation type="submission" date="2019-04" db="EMBL/GenBank/DDBJ databases">
        <authorList>
            <consortium name="DOE Joint Genome Institute"/>
            <person name="Mondo S."/>
            <person name="Kjaerbolling I."/>
            <person name="Vesth T."/>
            <person name="Frisvad J.C."/>
            <person name="Nybo J.L."/>
            <person name="Theobald S."/>
            <person name="Kildgaard S."/>
            <person name="Isbrandt T."/>
            <person name="Kuo A."/>
            <person name="Sato A."/>
            <person name="Lyhne E.K."/>
            <person name="Kogle M.E."/>
            <person name="Wiebenga A."/>
            <person name="Kun R.S."/>
            <person name="Lubbers R.J."/>
            <person name="Makela M.R."/>
            <person name="Barry K."/>
            <person name="Chovatia M."/>
            <person name="Clum A."/>
            <person name="Daum C."/>
            <person name="Haridas S."/>
            <person name="He G."/>
            <person name="LaButti K."/>
            <person name="Lipzen A."/>
            <person name="Riley R."/>
            <person name="Salamov A."/>
            <person name="Simmons B.A."/>
            <person name="Magnuson J.K."/>
            <person name="Henrissat B."/>
            <person name="Mortensen U.H."/>
            <person name="Larsen T.O."/>
            <person name="Devries R.P."/>
            <person name="Grigoriev I.V."/>
            <person name="Machida M."/>
            <person name="Baker S.E."/>
            <person name="Andersen M.R."/>
            <person name="Cantor M.N."/>
            <person name="Hua S.X."/>
        </authorList>
    </citation>
    <scope>NUCLEOTIDE SEQUENCE [LARGE SCALE GENOMIC DNA]</scope>
    <source>
        <strain evidence="2 3">CBS 117616</strain>
    </source>
</reference>